<keyword evidence="3" id="KW-1185">Reference proteome</keyword>
<dbReference type="Proteomes" id="UP000030765">
    <property type="component" value="Unassembled WGS sequence"/>
</dbReference>
<dbReference type="VEuPathDB" id="VectorBase:ASIC012521"/>
<sequence length="193" mass="21334">MLTQATSPFRRRQSNIIIATCTTLFRSGLMTSKIQPAATGLQAENAIAVEIAGQSNFMNEHYLRPPCALARFQTKLGKRAERKSRNFAMRTNAAITATPLLPGCWNGKLQPFSTGRAPQQAPAILTISDEQPASECACEKSRECAERPTLKLCHAWHFLSPTNPSHPQQTARWSSLASRNFPCWKNDSHSPPS</sequence>
<dbReference type="EMBL" id="KE525279">
    <property type="protein sequence ID" value="KFB44636.1"/>
    <property type="molecule type" value="Genomic_DNA"/>
</dbReference>
<proteinExistence type="predicted"/>
<reference evidence="1 3" key="1">
    <citation type="journal article" date="2014" name="BMC Genomics">
        <title>Genome sequence of Anopheles sinensis provides insight into genetics basis of mosquito competence for malaria parasites.</title>
        <authorList>
            <person name="Zhou D."/>
            <person name="Zhang D."/>
            <person name="Ding G."/>
            <person name="Shi L."/>
            <person name="Hou Q."/>
            <person name="Ye Y."/>
            <person name="Xu Y."/>
            <person name="Zhou H."/>
            <person name="Xiong C."/>
            <person name="Li S."/>
            <person name="Yu J."/>
            <person name="Hong S."/>
            <person name="Yu X."/>
            <person name="Zou P."/>
            <person name="Chen C."/>
            <person name="Chang X."/>
            <person name="Wang W."/>
            <person name="Lv Y."/>
            <person name="Sun Y."/>
            <person name="Ma L."/>
            <person name="Shen B."/>
            <person name="Zhu C."/>
        </authorList>
    </citation>
    <scope>NUCLEOTIDE SEQUENCE [LARGE SCALE GENOMIC DNA]</scope>
</reference>
<name>A0A084W342_ANOSI</name>
<dbReference type="AlphaFoldDB" id="A0A084W342"/>
<evidence type="ECO:0000313" key="2">
    <source>
        <dbReference type="EnsemblMetazoa" id="ASIC012521-PA"/>
    </source>
</evidence>
<reference evidence="2" key="2">
    <citation type="submission" date="2020-05" db="UniProtKB">
        <authorList>
            <consortium name="EnsemblMetazoa"/>
        </authorList>
    </citation>
    <scope>IDENTIFICATION</scope>
</reference>
<evidence type="ECO:0000313" key="1">
    <source>
        <dbReference type="EMBL" id="KFB44636.1"/>
    </source>
</evidence>
<gene>
    <name evidence="1" type="ORF">ZHAS_00012521</name>
</gene>
<evidence type="ECO:0000313" key="3">
    <source>
        <dbReference type="Proteomes" id="UP000030765"/>
    </source>
</evidence>
<organism evidence="1">
    <name type="scientific">Anopheles sinensis</name>
    <name type="common">Mosquito</name>
    <dbReference type="NCBI Taxonomy" id="74873"/>
    <lineage>
        <taxon>Eukaryota</taxon>
        <taxon>Metazoa</taxon>
        <taxon>Ecdysozoa</taxon>
        <taxon>Arthropoda</taxon>
        <taxon>Hexapoda</taxon>
        <taxon>Insecta</taxon>
        <taxon>Pterygota</taxon>
        <taxon>Neoptera</taxon>
        <taxon>Endopterygota</taxon>
        <taxon>Diptera</taxon>
        <taxon>Nematocera</taxon>
        <taxon>Culicoidea</taxon>
        <taxon>Culicidae</taxon>
        <taxon>Anophelinae</taxon>
        <taxon>Anopheles</taxon>
    </lineage>
</organism>
<accession>A0A084W342</accession>
<dbReference type="EMBL" id="ATLV01019813">
    <property type="status" value="NOT_ANNOTATED_CDS"/>
    <property type="molecule type" value="Genomic_DNA"/>
</dbReference>
<protein>
    <submittedName>
        <fullName evidence="1 2">Uncharacterized protein</fullName>
    </submittedName>
</protein>
<dbReference type="EnsemblMetazoa" id="ASIC012521-RA">
    <property type="protein sequence ID" value="ASIC012521-PA"/>
    <property type="gene ID" value="ASIC012521"/>
</dbReference>
<dbReference type="VEuPathDB" id="VectorBase:ASIS000239"/>